<evidence type="ECO:0000256" key="2">
    <source>
        <dbReference type="SAM" id="SignalP"/>
    </source>
</evidence>
<keyword evidence="1" id="KW-0677">Repeat</keyword>
<evidence type="ECO:0000259" key="3">
    <source>
        <dbReference type="PROSITE" id="PS50853"/>
    </source>
</evidence>
<dbReference type="SUPFAM" id="SSF49265">
    <property type="entry name" value="Fibronectin type III"/>
    <property type="match status" value="4"/>
</dbReference>
<feature type="domain" description="Fibronectin type-III" evidence="3">
    <location>
        <begin position="655"/>
        <end position="754"/>
    </location>
</feature>
<feature type="domain" description="Fibronectin type-III" evidence="3">
    <location>
        <begin position="757"/>
        <end position="861"/>
    </location>
</feature>
<dbReference type="EMBL" id="JACJIS010000001">
    <property type="protein sequence ID" value="MBA9073286.1"/>
    <property type="molecule type" value="Genomic_DNA"/>
</dbReference>
<feature type="chain" id="PRO_5046229322" evidence="2">
    <location>
        <begin position="20"/>
        <end position="2463"/>
    </location>
</feature>
<gene>
    <name evidence="4" type="ORF">GGR22_001412</name>
</gene>
<dbReference type="PANTHER" id="PTHR46708:SF2">
    <property type="entry name" value="FIBRONECTIN TYPE-III DOMAIN-CONTAINING PROTEIN"/>
    <property type="match status" value="1"/>
</dbReference>
<reference evidence="4 5" key="1">
    <citation type="submission" date="2020-08" db="EMBL/GenBank/DDBJ databases">
        <title>Genomic Encyclopedia of Type Strains, Phase IV (KMG-IV): sequencing the most valuable type-strain genomes for metagenomic binning, comparative biology and taxonomic classification.</title>
        <authorList>
            <person name="Goeker M."/>
        </authorList>
    </citation>
    <scope>NUCLEOTIDE SEQUENCE [LARGE SCALE GENOMIC DNA]</scope>
    <source>
        <strain evidence="4 5">DSM 100397</strain>
    </source>
</reference>
<dbReference type="Gene3D" id="2.60.40.10">
    <property type="entry name" value="Immunoglobulins"/>
    <property type="match status" value="7"/>
</dbReference>
<feature type="domain" description="Fibronectin type-III" evidence="3">
    <location>
        <begin position="1249"/>
        <end position="1339"/>
    </location>
</feature>
<dbReference type="Pfam" id="PF23759">
    <property type="entry name" value="GBD_T9SS_assoc"/>
    <property type="match status" value="1"/>
</dbReference>
<dbReference type="Pfam" id="PF00041">
    <property type="entry name" value="fn3"/>
    <property type="match status" value="1"/>
</dbReference>
<dbReference type="InterPro" id="IPR036116">
    <property type="entry name" value="FN3_sf"/>
</dbReference>
<comment type="caution">
    <text evidence="4">The sequence shown here is derived from an EMBL/GenBank/DDBJ whole genome shotgun (WGS) entry which is preliminary data.</text>
</comment>
<name>A0ABR6DNK9_9FLAO</name>
<dbReference type="NCBIfam" id="TIGR04131">
    <property type="entry name" value="Bac_Flav_CTERM"/>
    <property type="match status" value="1"/>
</dbReference>
<dbReference type="PANTHER" id="PTHR46708">
    <property type="entry name" value="TENASCIN"/>
    <property type="match status" value="1"/>
</dbReference>
<keyword evidence="5" id="KW-1185">Reference proteome</keyword>
<dbReference type="CDD" id="cd00063">
    <property type="entry name" value="FN3"/>
    <property type="match status" value="2"/>
</dbReference>
<dbReference type="InterPro" id="IPR026341">
    <property type="entry name" value="T9SS_type_B"/>
</dbReference>
<dbReference type="InterPro" id="IPR013783">
    <property type="entry name" value="Ig-like_fold"/>
</dbReference>
<dbReference type="PROSITE" id="PS50853">
    <property type="entry name" value="FN3"/>
    <property type="match status" value="6"/>
</dbReference>
<dbReference type="NCBIfam" id="NF038128">
    <property type="entry name" value="choice_anch_J"/>
    <property type="match status" value="2"/>
</dbReference>
<feature type="domain" description="Fibronectin type-III" evidence="3">
    <location>
        <begin position="207"/>
        <end position="299"/>
    </location>
</feature>
<organism evidence="4 5">
    <name type="scientific">Flavobacterium gossypii</name>
    <dbReference type="NCBI Taxonomy" id="1646119"/>
    <lineage>
        <taxon>Bacteria</taxon>
        <taxon>Pseudomonadati</taxon>
        <taxon>Bacteroidota</taxon>
        <taxon>Flavobacteriia</taxon>
        <taxon>Flavobacteriales</taxon>
        <taxon>Flavobacteriaceae</taxon>
        <taxon>Flavobacterium</taxon>
    </lineage>
</organism>
<accession>A0ABR6DNK9</accession>
<sequence length="2463" mass="262692">MKKITLLLLTFFMSLVTFGQGLTENFDGGTTLPTGWAQFNNGLGSPPRLWGINTQANFSASAPNSAFVQNYQAGQGNTSRDWLRTTLVTLPDNAQLQFLTRAFLNDNQGTVYEVRVSRTLTGDVNNPANYTLAEDWTELELNPNGIYEENGTTPRWDEKTVNLKALGYNAGEQVYIAFVRVHAQTTVGIGGDRFYIDDVRVSKKCEMPNNLQAPTINMTNATLTWTVPAGGATEFEVIIVRDNQQITDGTIVPVTGTTYNIPLGTLTPDTNYKYYVRAVCSPTNKSDWTTPYFFTTASLGETCADPIVMPGIPYSTTNHTTNSNDRTDVAQGTGCGAVPAGTNYMTGNEVFYSFVAPTSGDIRVEMTPTGPNSGVFVYSSCANVGVSCVAGAANTNSTTRIVTLLSVTAGQTYIVVVSSTSANQTIGYYLELQYITCDEPTALAASNITQTQATLSWGNVPGYTEWQVAIQPAGSAIPAVGSPSQTVTTNTGHVFTQMADGTALTGSTSYQYWVRALCVAGGSTYSPWAGPFEFFTPICNPDPTTSSPCNHNFRLTGTNGWQGAVMHVRQNGITVKVLGPQFTSGTSLVVPVPLCHGIPFELVWVSGGTAPATVGVVVQNSFGQLLYQKTAGTGAPGTAPLFTEMVDCEFPKCPVPINLGATGITANGATLTWTPASLPSGPTTDWEIYLSPQESAVVPLNTDPINLANVTSTRPNPRTGLISDTPYVFYIRTVCGPNRASLWVGPFTFRTAVSCGIPTNLNVSGQTPTSAVLGWTQPALGAASAWQVVVQAPGGAVPTYNDPEAVNAPTNGIRFGAGGIGSPLLPTLAPATQYEFYVRAVCSGTDVSRWVGPFLFNTACDPIPVPYSEGFNSTSPRQLCWSTLSVSGTNTWNMNDTATPFEGNEVATFTPNDGTNNDDWLISPVLDLRTGYRIRYKYKVASATAANTLEVRISTGGNITPLDFNVDAQSLLWTGRLTNTEYRERIINLVGRGGPAPSLANIAFHIPQGADSRNKIFIDDIVIEPIPACPDPMDLGIVAGSITSTSAQLFWTPGYQETQWQVAVQPVGTGVPSATFAGAVTTNNINFLANTNTVTGAPLQPGNQYEYYVRAVCADPNVSQWVGPIVFRTLLCETADLCAYTFRMTDTASNGWGAGVSMNVMQNGLLVATLTGPPAGVTFVDQVVNFCPGVQFEVLWNPSTASTANLGQVGLTITNFYNEQIYTKPPGTGRPNSRLYRGMPFCSAITCPYPTNLTVEQTSASSANISWTPGGTETAWEYVHQAAGGPYPGSIPGTRVTVPNANLTGIPPTVPQEYYVRAICGPDNVSYWSGPYEFTLYNSPGCIGVDIEGITMSLGEEKILCPDDLCIDLSATYFQTQATTRYRVERIDYAPPFPLVGAPGSIVLPITVDDDWSPLVDLTLLSDSTGQSRPFNFCFFGDAYSKLLVTDNGAITFSISGPTGNGGMYEPGSPNAGYQLFPASTIPLIPAMANTTTLPYRNSISGVLQDLWPERSPADASINYTVLGTAPCRAFVLNIYKMASYSTACTNLLQTSQIVLYEGSNMIDVYVEKRTPCPGWQGGLGVLGIQGDTNTEFAVPPGRNTGNWTAENEAWRFIPDGDLSNVVFKWLKDGEFYSNDLDINVCIEDVALMQAVALYDKCDGTSVERKAEVKLIKDVFPENEPEDLKACTGTTTQFDVTVNTDVILDGLENPDDYVITYYLTLPEAEDGTTGAVTSVTTTVDVPVYVRIDKPSTGCHIITDFNIKPNNPLPAYTVDGDMIICEGDSTTATVVPTNFNLADGTYTWTLPDGTVSDQTGSTFNITPANTQEGTYSVKVSNGCEETVEFVLQVNEIDTDFTYETPVCPTGTITPELTDALAFTVGGAYTISPALPIDATTGEVTLDGAAAGDYVVTYTVTPAITNCTDDKTGAFTFTVTGGVTPGTAFTYPQDEYCITDPSPIAVIPGVGYTAGGTFTATPATGLGLDATTGAIDFTTSTAGLYRVFYTIEEDEALCRAYSQSFFDIRINPSGTATTGFTYTTPVCISGTNPMPIPVSGFVTGGTYSLVAGTGVVFDPTTGEIDLANSQPGTYTIKYTVAASGCGLGGNTDATIVINALTQPAVAFSYATPVCKNATVNPMPVPGAGFVTGGQYTSTDPNVSVNLTTGEINLANSQIGTYTITYSVPQDNGLCRDAGSFDTTITITTAINPVTDFAYSDDSFCSSGTQGSIPTGGFTPGGQFTANPSTGLSLNPNTGEIIAGTSAPGTYVVTYLITADPATCRNRSESSFTVTIENQLDITFANECQNNEYVLIASPSDPSYTYVWRNAQNEQVGTNSSTFNVSQYVATLSGEVQYPLNFTVTIITATGCESVKPVEVSSTFCDIQKGISPNNDGNNETFDLTGFNVKKLTIFNRYGTEVYSFTNYTNQWRGQSSGGKELPDGTYYYVIERSGVSSKTGWIQINRERN</sequence>
<dbReference type="RefSeq" id="WP_182493073.1">
    <property type="nucleotide sequence ID" value="NZ_JACJIS010000001.1"/>
</dbReference>
<proteinExistence type="predicted"/>
<dbReference type="InterPro" id="IPR056600">
    <property type="entry name" value="GBD_T9SS_assoc"/>
</dbReference>
<evidence type="ECO:0000256" key="1">
    <source>
        <dbReference type="ARBA" id="ARBA00022737"/>
    </source>
</evidence>
<keyword evidence="2" id="KW-0732">Signal</keyword>
<dbReference type="Gene3D" id="2.60.120.200">
    <property type="match status" value="2"/>
</dbReference>
<feature type="domain" description="Fibronectin type-III" evidence="3">
    <location>
        <begin position="1031"/>
        <end position="1132"/>
    </location>
</feature>
<dbReference type="InterPro" id="IPR050991">
    <property type="entry name" value="ECM_Regulatory_Proteins"/>
</dbReference>
<dbReference type="SMART" id="SM00060">
    <property type="entry name" value="FN3"/>
    <property type="match status" value="6"/>
</dbReference>
<dbReference type="InterPro" id="IPR003961">
    <property type="entry name" value="FN3_dom"/>
</dbReference>
<dbReference type="Pfam" id="PF13585">
    <property type="entry name" value="CHU_C"/>
    <property type="match status" value="1"/>
</dbReference>
<evidence type="ECO:0000313" key="5">
    <source>
        <dbReference type="Proteomes" id="UP000555003"/>
    </source>
</evidence>
<evidence type="ECO:0000313" key="4">
    <source>
        <dbReference type="EMBL" id="MBA9073286.1"/>
    </source>
</evidence>
<dbReference type="Proteomes" id="UP000555003">
    <property type="component" value="Unassembled WGS sequence"/>
</dbReference>
<protein>
    <submittedName>
        <fullName evidence="4">Gliding motility-associated-like protein</fullName>
    </submittedName>
</protein>
<feature type="domain" description="Fibronectin type-III" evidence="3">
    <location>
        <begin position="439"/>
        <end position="539"/>
    </location>
</feature>
<feature type="signal peptide" evidence="2">
    <location>
        <begin position="1"/>
        <end position="19"/>
    </location>
</feature>